<gene>
    <name evidence="1" type="ORF">C1SCF055_LOCUS32380</name>
</gene>
<dbReference type="OrthoDB" id="416704at2759"/>
<accession>A0A9P1DCY9</accession>
<evidence type="ECO:0000313" key="3">
    <source>
        <dbReference type="Proteomes" id="UP001152797"/>
    </source>
</evidence>
<keyword evidence="3" id="KW-1185">Reference proteome</keyword>
<organism evidence="1">
    <name type="scientific">Cladocopium goreaui</name>
    <dbReference type="NCBI Taxonomy" id="2562237"/>
    <lineage>
        <taxon>Eukaryota</taxon>
        <taxon>Sar</taxon>
        <taxon>Alveolata</taxon>
        <taxon>Dinophyceae</taxon>
        <taxon>Suessiales</taxon>
        <taxon>Symbiodiniaceae</taxon>
        <taxon>Cladocopium</taxon>
    </lineage>
</organism>
<dbReference type="EMBL" id="CAMXCT010003891">
    <property type="protein sequence ID" value="CAI4006769.1"/>
    <property type="molecule type" value="Genomic_DNA"/>
</dbReference>
<dbReference type="Proteomes" id="UP001152797">
    <property type="component" value="Unassembled WGS sequence"/>
</dbReference>
<sequence length="678" mass="77053">MPRKRKQCDETVLGNVSAAIAVKGASERATRLIWNLAQPPEGSSLSSRQFGQHVEEALEQSQCFDVLHLPSKRELPEAFPVANMPKLLRFIGCRMPALSGLLKERLLQCGNLLSPLIYHDEAQAGNVLAVHKKMKATLIYFSWLELGKWLHQEEMWLCIGLIQHSTCDHVDGGLAKAMSALVEHVLRDEYLTGFAVRLILGYNAFQNDEPMWYKQKTKALFISDLAALQSTLAIKGSSGLKPCLWCQNILKKDSGLSDDRFRDISEHDVSRFEMASDATIWACCDHIAERIPHLNVKMREQLEKSYGITYVPQSILFDASLRPRLRPSDVCLDSMHNYFSNGVANQELCLFWHAISKATDLKLEDLRTVCLESQWEGPKVSSHGRVGYMKSLWTPKMWNGDTYKGQSEQCESVLPLMRWYAEMLVVNVDSLRLPLDSFRTLSEIAMEIRKLVYMWRKITPDHVAKLQRLQTEHQLKFSAAYTAQCCRPKHHHRLHLPDSWLKLGVALSCKPMESKHKCYKQGLAERFVSKVEAGFAAALLPRMLHSQAQTMAEHMPPVLQPLQFLSPLKAASESILETWQRPTAILNKTAAGVKVYNSTAKPGDVLIFPDAAGILQWILTDGSHGVFLLQRLELVELKHGHSAWYITNNHWSRSVSLENPYTMPAWWRQDGERLICLH</sequence>
<dbReference type="AlphaFoldDB" id="A0A9P1DCY9"/>
<name>A0A9P1DCY9_9DINO</name>
<protein>
    <submittedName>
        <fullName evidence="1">Uncharacterized protein</fullName>
    </submittedName>
</protein>
<dbReference type="EMBL" id="CAMXCT020003891">
    <property type="protein sequence ID" value="CAL1160144.1"/>
    <property type="molecule type" value="Genomic_DNA"/>
</dbReference>
<evidence type="ECO:0000313" key="2">
    <source>
        <dbReference type="EMBL" id="CAL4794081.1"/>
    </source>
</evidence>
<evidence type="ECO:0000313" key="1">
    <source>
        <dbReference type="EMBL" id="CAI4006769.1"/>
    </source>
</evidence>
<reference evidence="1" key="1">
    <citation type="submission" date="2022-10" db="EMBL/GenBank/DDBJ databases">
        <authorList>
            <person name="Chen Y."/>
            <person name="Dougan E. K."/>
            <person name="Chan C."/>
            <person name="Rhodes N."/>
            <person name="Thang M."/>
        </authorList>
    </citation>
    <scope>NUCLEOTIDE SEQUENCE</scope>
</reference>
<dbReference type="EMBL" id="CAMXCT030003891">
    <property type="protein sequence ID" value="CAL4794081.1"/>
    <property type="molecule type" value="Genomic_DNA"/>
</dbReference>
<comment type="caution">
    <text evidence="1">The sequence shown here is derived from an EMBL/GenBank/DDBJ whole genome shotgun (WGS) entry which is preliminary data.</text>
</comment>
<reference evidence="2 3" key="2">
    <citation type="submission" date="2024-05" db="EMBL/GenBank/DDBJ databases">
        <authorList>
            <person name="Chen Y."/>
            <person name="Shah S."/>
            <person name="Dougan E. K."/>
            <person name="Thang M."/>
            <person name="Chan C."/>
        </authorList>
    </citation>
    <scope>NUCLEOTIDE SEQUENCE [LARGE SCALE GENOMIC DNA]</scope>
</reference>
<proteinExistence type="predicted"/>